<keyword evidence="8" id="KW-0406">Ion transport</keyword>
<feature type="transmembrane region" description="Helical" evidence="12">
    <location>
        <begin position="193"/>
        <end position="213"/>
    </location>
</feature>
<dbReference type="InterPro" id="IPR001734">
    <property type="entry name" value="Na/solute_symporter"/>
</dbReference>
<evidence type="ECO:0000256" key="4">
    <source>
        <dbReference type="ARBA" id="ARBA00022475"/>
    </source>
</evidence>
<keyword evidence="4" id="KW-1003">Cell membrane</keyword>
<keyword evidence="3" id="KW-0813">Transport</keyword>
<evidence type="ECO:0000256" key="3">
    <source>
        <dbReference type="ARBA" id="ARBA00022448"/>
    </source>
</evidence>
<protein>
    <submittedName>
        <fullName evidence="13">Na+:solute symporter</fullName>
    </submittedName>
</protein>
<proteinExistence type="inferred from homology"/>
<dbReference type="PROSITE" id="PS50283">
    <property type="entry name" value="NA_SOLUT_SYMP_3"/>
    <property type="match status" value="1"/>
</dbReference>
<evidence type="ECO:0000256" key="8">
    <source>
        <dbReference type="ARBA" id="ARBA00023065"/>
    </source>
</evidence>
<dbReference type="NCBIfam" id="TIGR00813">
    <property type="entry name" value="sss"/>
    <property type="match status" value="1"/>
</dbReference>
<organism evidence="13 14">
    <name type="scientific">Chryseolinea lacunae</name>
    <dbReference type="NCBI Taxonomy" id="2801331"/>
    <lineage>
        <taxon>Bacteria</taxon>
        <taxon>Pseudomonadati</taxon>
        <taxon>Bacteroidota</taxon>
        <taxon>Cytophagia</taxon>
        <taxon>Cytophagales</taxon>
        <taxon>Fulvivirgaceae</taxon>
        <taxon>Chryseolinea</taxon>
    </lineage>
</organism>
<evidence type="ECO:0000256" key="9">
    <source>
        <dbReference type="ARBA" id="ARBA00023136"/>
    </source>
</evidence>
<keyword evidence="9 12" id="KW-0472">Membrane</keyword>
<evidence type="ECO:0000256" key="12">
    <source>
        <dbReference type="SAM" id="Phobius"/>
    </source>
</evidence>
<feature type="transmembrane region" description="Helical" evidence="12">
    <location>
        <begin position="233"/>
        <end position="250"/>
    </location>
</feature>
<dbReference type="EMBL" id="JAERRB010000019">
    <property type="protein sequence ID" value="MBL0745790.1"/>
    <property type="molecule type" value="Genomic_DNA"/>
</dbReference>
<feature type="transmembrane region" description="Helical" evidence="12">
    <location>
        <begin position="54"/>
        <end position="77"/>
    </location>
</feature>
<feature type="transmembrane region" description="Helical" evidence="12">
    <location>
        <begin position="160"/>
        <end position="186"/>
    </location>
</feature>
<name>A0ABS1L2I5_9BACT</name>
<feature type="transmembrane region" description="Helical" evidence="12">
    <location>
        <begin position="12"/>
        <end position="34"/>
    </location>
</feature>
<comment type="subcellular location">
    <subcellularLocation>
        <location evidence="1">Cell membrane</location>
        <topology evidence="1">Multi-pass membrane protein</topology>
    </subcellularLocation>
</comment>
<dbReference type="Pfam" id="PF00474">
    <property type="entry name" value="SSF"/>
    <property type="match status" value="1"/>
</dbReference>
<evidence type="ECO:0000256" key="10">
    <source>
        <dbReference type="ARBA" id="ARBA00023201"/>
    </source>
</evidence>
<evidence type="ECO:0000256" key="2">
    <source>
        <dbReference type="ARBA" id="ARBA00006434"/>
    </source>
</evidence>
<feature type="transmembrane region" description="Helical" evidence="12">
    <location>
        <begin position="271"/>
        <end position="288"/>
    </location>
</feature>
<reference evidence="13 14" key="1">
    <citation type="submission" date="2021-01" db="EMBL/GenBank/DDBJ databases">
        <title>Chryseolinea sp. Jin1 Genome sequencing and assembly.</title>
        <authorList>
            <person name="Kim I."/>
        </authorList>
    </citation>
    <scope>NUCLEOTIDE SEQUENCE [LARGE SCALE GENOMIC DNA]</scope>
    <source>
        <strain evidence="13 14">Jin1</strain>
    </source>
</reference>
<dbReference type="Proteomes" id="UP000613030">
    <property type="component" value="Unassembled WGS sequence"/>
</dbReference>
<evidence type="ECO:0000256" key="7">
    <source>
        <dbReference type="ARBA" id="ARBA00023053"/>
    </source>
</evidence>
<evidence type="ECO:0000313" key="13">
    <source>
        <dbReference type="EMBL" id="MBL0745790.1"/>
    </source>
</evidence>
<accession>A0ABS1L2I5</accession>
<feature type="transmembrane region" description="Helical" evidence="12">
    <location>
        <begin position="394"/>
        <end position="415"/>
    </location>
</feature>
<gene>
    <name evidence="13" type="ORF">JI741_31440</name>
</gene>
<keyword evidence="14" id="KW-1185">Reference proteome</keyword>
<dbReference type="Gene3D" id="1.20.1730.10">
    <property type="entry name" value="Sodium/glucose cotransporter"/>
    <property type="match status" value="1"/>
</dbReference>
<feature type="transmembrane region" description="Helical" evidence="12">
    <location>
        <begin position="130"/>
        <end position="148"/>
    </location>
</feature>
<evidence type="ECO:0000256" key="5">
    <source>
        <dbReference type="ARBA" id="ARBA00022692"/>
    </source>
</evidence>
<feature type="transmembrane region" description="Helical" evidence="12">
    <location>
        <begin position="83"/>
        <end position="104"/>
    </location>
</feature>
<keyword evidence="5 12" id="KW-0812">Transmembrane</keyword>
<feature type="transmembrane region" description="Helical" evidence="12">
    <location>
        <begin position="455"/>
        <end position="473"/>
    </location>
</feature>
<dbReference type="CDD" id="cd11477">
    <property type="entry name" value="SLC5sbd_u1"/>
    <property type="match status" value="1"/>
</dbReference>
<sequence>MSPNIFDNSHIMIPLDVLVMIVFAILIFAIGVAFTRVGSKDGQAFFEAGGDTPWWINGLSLFISYFSAGTFVVWGSIAYKHGVVANVIQLTMAISGIIVAMFVAGKWKRTGTRTASEFIGLRFDIKTQQFYTVLVLFLSLAHTASVLYPVGKMVQLATPFSLNTCIVVIGLVVILYTAAGGLWAVLVTDVVQFIILMAAVVIVIPASLADVGGMQQFINKAPAHFFEPFNEDYTALFMLAFVGYQTYYIGGNWAYVQRYTSVSTERNAKKVAYLFAALYLISPLVWMLPPMIYRVINPSLEGLEPEGAYMMLCQRVLPAGLIGLVLSGMVSATSSKANTTINLAATVFAKDVYKNLIRPLSSDREQIFVARLFTVVFGIATIGVALLIPRLGGIVELVLSIASIAGGALFAPIIWSLYSKRITAFSVVFTTLLTLSVCLYFKLLHPVFFQVKLSRMLETSIGVFLPLLSLFAFESYYRSINRLSSSALQFESEPPVVKAITVGVKQQNAFGVKVIIIAAIVVGAGIFVLGLLAKNDLVVMVVGAVILILALLAGARISMTSGRSTVALPDATKNRKGN</sequence>
<dbReference type="PANTHER" id="PTHR42985:SF40">
    <property type="entry name" value="LD47995P-RELATED"/>
    <property type="match status" value="1"/>
</dbReference>
<evidence type="ECO:0000256" key="6">
    <source>
        <dbReference type="ARBA" id="ARBA00022989"/>
    </source>
</evidence>
<comment type="similarity">
    <text evidence="2 11">Belongs to the sodium:solute symporter (SSF) (TC 2.A.21) family.</text>
</comment>
<feature type="transmembrane region" description="Helical" evidence="12">
    <location>
        <begin position="308"/>
        <end position="326"/>
    </location>
</feature>
<evidence type="ECO:0000313" key="14">
    <source>
        <dbReference type="Proteomes" id="UP000613030"/>
    </source>
</evidence>
<feature type="transmembrane region" description="Helical" evidence="12">
    <location>
        <begin position="537"/>
        <end position="555"/>
    </location>
</feature>
<keyword evidence="10" id="KW-0739">Sodium transport</keyword>
<dbReference type="InterPro" id="IPR038377">
    <property type="entry name" value="Na/Glc_symporter_sf"/>
</dbReference>
<comment type="caution">
    <text evidence="13">The sequence shown here is derived from an EMBL/GenBank/DDBJ whole genome shotgun (WGS) entry which is preliminary data.</text>
</comment>
<feature type="transmembrane region" description="Helical" evidence="12">
    <location>
        <begin position="368"/>
        <end position="388"/>
    </location>
</feature>
<evidence type="ECO:0000256" key="1">
    <source>
        <dbReference type="ARBA" id="ARBA00004651"/>
    </source>
</evidence>
<feature type="transmembrane region" description="Helical" evidence="12">
    <location>
        <begin position="422"/>
        <end position="443"/>
    </location>
</feature>
<evidence type="ECO:0000256" key="11">
    <source>
        <dbReference type="RuleBase" id="RU362091"/>
    </source>
</evidence>
<keyword evidence="7" id="KW-0915">Sodium</keyword>
<feature type="transmembrane region" description="Helical" evidence="12">
    <location>
        <begin position="510"/>
        <end position="531"/>
    </location>
</feature>
<dbReference type="PANTHER" id="PTHR42985">
    <property type="entry name" value="SODIUM-COUPLED MONOCARBOXYLATE TRANSPORTER"/>
    <property type="match status" value="1"/>
</dbReference>
<keyword evidence="6 12" id="KW-1133">Transmembrane helix</keyword>
<dbReference type="InterPro" id="IPR051163">
    <property type="entry name" value="Sodium:Solute_Symporter_SSF"/>
</dbReference>